<gene>
    <name evidence="4" type="primary">kinA</name>
    <name evidence="4" type="ORF">MAQ5080_02315</name>
</gene>
<evidence type="ECO:0000256" key="1">
    <source>
        <dbReference type="ARBA" id="ARBA00000085"/>
    </source>
</evidence>
<dbReference type="Gene3D" id="1.10.287.130">
    <property type="match status" value="1"/>
</dbReference>
<dbReference type="EC" id="2.7.13.3" evidence="2"/>
<dbReference type="InterPro" id="IPR036097">
    <property type="entry name" value="HisK_dim/P_sf"/>
</dbReference>
<dbReference type="Pfam" id="PF01590">
    <property type="entry name" value="GAF"/>
    <property type="match status" value="1"/>
</dbReference>
<protein>
    <recommendedName>
        <fullName evidence="2">histidine kinase</fullName>
        <ecNumber evidence="2">2.7.13.3</ecNumber>
    </recommendedName>
</protein>
<dbReference type="PROSITE" id="PS50109">
    <property type="entry name" value="HIS_KIN"/>
    <property type="match status" value="1"/>
</dbReference>
<dbReference type="EMBL" id="FLOC01000013">
    <property type="protein sequence ID" value="SBS32651.1"/>
    <property type="molecule type" value="Genomic_DNA"/>
</dbReference>
<dbReference type="GO" id="GO:0000155">
    <property type="term" value="F:phosphorelay sensor kinase activity"/>
    <property type="evidence" value="ECO:0007669"/>
    <property type="project" value="InterPro"/>
</dbReference>
<name>A0A1A8TGP1_9GAMM</name>
<evidence type="ECO:0000259" key="3">
    <source>
        <dbReference type="PROSITE" id="PS50109"/>
    </source>
</evidence>
<dbReference type="SMART" id="SM00387">
    <property type="entry name" value="HATPase_c"/>
    <property type="match status" value="1"/>
</dbReference>
<accession>A0A1A8TGP1</accession>
<dbReference type="InterPro" id="IPR003018">
    <property type="entry name" value="GAF"/>
</dbReference>
<dbReference type="Gene3D" id="3.30.450.40">
    <property type="match status" value="1"/>
</dbReference>
<keyword evidence="4" id="KW-0808">Transferase</keyword>
<dbReference type="Proteomes" id="UP000092627">
    <property type="component" value="Unassembled WGS sequence"/>
</dbReference>
<comment type="catalytic activity">
    <reaction evidence="1">
        <text>ATP + protein L-histidine = ADP + protein N-phospho-L-histidine.</text>
        <dbReference type="EC" id="2.7.13.3"/>
    </reaction>
</comment>
<dbReference type="InterPro" id="IPR029016">
    <property type="entry name" value="GAF-like_dom_sf"/>
</dbReference>
<dbReference type="STRING" id="295068.MAQ5080_02315"/>
<dbReference type="SUPFAM" id="SSF55781">
    <property type="entry name" value="GAF domain-like"/>
    <property type="match status" value="1"/>
</dbReference>
<evidence type="ECO:0000313" key="4">
    <source>
        <dbReference type="EMBL" id="SBS32651.1"/>
    </source>
</evidence>
<evidence type="ECO:0000313" key="5">
    <source>
        <dbReference type="Proteomes" id="UP000092627"/>
    </source>
</evidence>
<dbReference type="InterPro" id="IPR036890">
    <property type="entry name" value="HATPase_C_sf"/>
</dbReference>
<feature type="domain" description="Histidine kinase" evidence="3">
    <location>
        <begin position="223"/>
        <end position="455"/>
    </location>
</feature>
<reference evidence="4 5" key="1">
    <citation type="submission" date="2016-06" db="EMBL/GenBank/DDBJ databases">
        <authorList>
            <person name="Kjaerup R.B."/>
            <person name="Dalgaard T.S."/>
            <person name="Juul-Madsen H.R."/>
        </authorList>
    </citation>
    <scope>NUCLEOTIDE SEQUENCE [LARGE SCALE GENOMIC DNA]</scope>
    <source>
        <strain evidence="4 5">CECT 5080</strain>
    </source>
</reference>
<keyword evidence="5" id="KW-1185">Reference proteome</keyword>
<dbReference type="PANTHER" id="PTHR43065">
    <property type="entry name" value="SENSOR HISTIDINE KINASE"/>
    <property type="match status" value="1"/>
</dbReference>
<dbReference type="PANTHER" id="PTHR43065:SF42">
    <property type="entry name" value="TWO-COMPONENT SENSOR PPRA"/>
    <property type="match status" value="1"/>
</dbReference>
<dbReference type="SMART" id="SM00065">
    <property type="entry name" value="GAF"/>
    <property type="match status" value="1"/>
</dbReference>
<dbReference type="InterPro" id="IPR005467">
    <property type="entry name" value="His_kinase_dom"/>
</dbReference>
<keyword evidence="4" id="KW-0418">Kinase</keyword>
<dbReference type="CDD" id="cd00075">
    <property type="entry name" value="HATPase"/>
    <property type="match status" value="1"/>
</dbReference>
<dbReference type="SUPFAM" id="SSF47384">
    <property type="entry name" value="Homodimeric domain of signal transducing histidine kinase"/>
    <property type="match status" value="1"/>
</dbReference>
<dbReference type="Gene3D" id="3.30.565.10">
    <property type="entry name" value="Histidine kinase-like ATPase, C-terminal domain"/>
    <property type="match status" value="1"/>
</dbReference>
<proteinExistence type="predicted"/>
<sequence>MNEQLESILLRVSQSDCIDDGDLKQAARLILDCVVEGLGVKRTGIWLLDDDNESIVCRLLIDAHNNTEVEDIVLTRQEFPRYFQALDSERAIRINDALTDPVTTEFVESYLTPLGIGCMLDTPIRHRGRMIGIICSEGIERGHQWSDDEATFSGVLSDLYGRAISSSERAKLEEALRTVNAELEQTIAQRTQALHATLQELKETQAHLIENEKMAALGGLVSGVAHEVNTPLGVAITSMSYIKDEVEQLRRDYQQGRLDEQGFTHFLSEFDMAYLMLRSNLGRAAKLVSDFKKTAVDQSSDIVESICLKDTIDALLTSLHPMYKQKLVQIHLTIPDQLAMVTHSGAIDQILTNLISNSCVHGFQDMVPENCIFLDVAQAGEQVVIDYRDNGVGMPQEVCQRVFEPFYTTNRANGGSGLGMSITYNLVTQKLKGTIRVLNDVEQGVHFQIRLPLTLDETPPASATQ</sequence>
<evidence type="ECO:0000256" key="2">
    <source>
        <dbReference type="ARBA" id="ARBA00012438"/>
    </source>
</evidence>
<dbReference type="OrthoDB" id="1931120at2"/>
<dbReference type="AlphaFoldDB" id="A0A1A8TGP1"/>
<dbReference type="RefSeq" id="WP_067210292.1">
    <property type="nucleotide sequence ID" value="NZ_FLOC01000013.1"/>
</dbReference>
<dbReference type="Pfam" id="PF02518">
    <property type="entry name" value="HATPase_c"/>
    <property type="match status" value="1"/>
</dbReference>
<dbReference type="InterPro" id="IPR003594">
    <property type="entry name" value="HATPase_dom"/>
</dbReference>
<dbReference type="SUPFAM" id="SSF55874">
    <property type="entry name" value="ATPase domain of HSP90 chaperone/DNA topoisomerase II/histidine kinase"/>
    <property type="match status" value="1"/>
</dbReference>
<dbReference type="InterPro" id="IPR004358">
    <property type="entry name" value="Sig_transdc_His_kin-like_C"/>
</dbReference>
<organism evidence="4 5">
    <name type="scientific">Marinomonas aquimarina</name>
    <dbReference type="NCBI Taxonomy" id="295068"/>
    <lineage>
        <taxon>Bacteria</taxon>
        <taxon>Pseudomonadati</taxon>
        <taxon>Pseudomonadota</taxon>
        <taxon>Gammaproteobacteria</taxon>
        <taxon>Oceanospirillales</taxon>
        <taxon>Oceanospirillaceae</taxon>
        <taxon>Marinomonas</taxon>
    </lineage>
</organism>
<dbReference type="PRINTS" id="PR00344">
    <property type="entry name" value="BCTRLSENSOR"/>
</dbReference>